<dbReference type="OrthoDB" id="5023842at2"/>
<evidence type="ECO:0000259" key="1">
    <source>
        <dbReference type="Pfam" id="PF24030"/>
    </source>
</evidence>
<dbReference type="Proteomes" id="UP000078252">
    <property type="component" value="Unassembled WGS sequence"/>
</dbReference>
<dbReference type="EMBL" id="LDQC01000154">
    <property type="protein sequence ID" value="KTR02087.1"/>
    <property type="molecule type" value="Genomic_DNA"/>
</dbReference>
<organism evidence="2 3">
    <name type="scientific">Curtobacterium luteum</name>
    <dbReference type="NCBI Taxonomy" id="33881"/>
    <lineage>
        <taxon>Bacteria</taxon>
        <taxon>Bacillati</taxon>
        <taxon>Actinomycetota</taxon>
        <taxon>Actinomycetes</taxon>
        <taxon>Micrococcales</taxon>
        <taxon>Microbacteriaceae</taxon>
        <taxon>Curtobacterium</taxon>
    </lineage>
</organism>
<dbReference type="AlphaFoldDB" id="A0A175RE64"/>
<gene>
    <name evidence="2" type="ORF">NS184_16905</name>
</gene>
<evidence type="ECO:0000313" key="3">
    <source>
        <dbReference type="Proteomes" id="UP000078252"/>
    </source>
</evidence>
<sequence>MTATDTRLLDAVDALTKPTIDHVRQTTDDGEYLRTVPVEHPPLLQQLADAVVPSAGNDGGSKSASARERNVLDSDALWELTRIE</sequence>
<feature type="non-terminal residue" evidence="2">
    <location>
        <position position="84"/>
    </location>
</feature>
<proteinExistence type="predicted"/>
<dbReference type="InterPro" id="IPR055765">
    <property type="entry name" value="DUF7341"/>
</dbReference>
<protein>
    <recommendedName>
        <fullName evidence="1">DUF7341 domain-containing protein</fullName>
    </recommendedName>
</protein>
<dbReference type="Pfam" id="PF24030">
    <property type="entry name" value="DUF7341"/>
    <property type="match status" value="1"/>
</dbReference>
<dbReference type="PATRIC" id="fig|33881.3.peg.578"/>
<accession>A0A175RE64</accession>
<dbReference type="RefSeq" id="WP_152998305.1">
    <property type="nucleotide sequence ID" value="NZ_LDQC01000154.1"/>
</dbReference>
<evidence type="ECO:0000313" key="2">
    <source>
        <dbReference type="EMBL" id="KTR02087.1"/>
    </source>
</evidence>
<name>A0A175RE64_9MICO</name>
<reference evidence="2 3" key="1">
    <citation type="journal article" date="2016" name="Front. Microbiol.">
        <title>Genomic Resource of Rice Seed Associated Bacteria.</title>
        <authorList>
            <person name="Midha S."/>
            <person name="Bansal K."/>
            <person name="Sharma S."/>
            <person name="Kumar N."/>
            <person name="Patil P.P."/>
            <person name="Chaudhry V."/>
            <person name="Patil P.B."/>
        </authorList>
    </citation>
    <scope>NUCLEOTIDE SEQUENCE [LARGE SCALE GENOMIC DNA]</scope>
    <source>
        <strain evidence="2 3">NS184</strain>
    </source>
</reference>
<comment type="caution">
    <text evidence="2">The sequence shown here is derived from an EMBL/GenBank/DDBJ whole genome shotgun (WGS) entry which is preliminary data.</text>
</comment>
<feature type="domain" description="DUF7341" evidence="1">
    <location>
        <begin position="3"/>
        <end position="80"/>
    </location>
</feature>